<dbReference type="GO" id="GO:0043386">
    <property type="term" value="P:mycotoxin biosynthetic process"/>
    <property type="evidence" value="ECO:0007669"/>
    <property type="project" value="InterPro"/>
</dbReference>
<organism evidence="3 4">
    <name type="scientific">Bimuria novae-zelandiae CBS 107.79</name>
    <dbReference type="NCBI Taxonomy" id="1447943"/>
    <lineage>
        <taxon>Eukaryota</taxon>
        <taxon>Fungi</taxon>
        <taxon>Dikarya</taxon>
        <taxon>Ascomycota</taxon>
        <taxon>Pezizomycotina</taxon>
        <taxon>Dothideomycetes</taxon>
        <taxon>Pleosporomycetidae</taxon>
        <taxon>Pleosporales</taxon>
        <taxon>Massarineae</taxon>
        <taxon>Didymosphaeriaceae</taxon>
        <taxon>Bimuria</taxon>
    </lineage>
</organism>
<sequence>APADEIISYETRTFDHGFGMRRPVYVGTDAAADAAWQDLYEGLEYLTIPSPLASLLLNATSPHPHAPSLSLLGLDVIHQLHCLDALRKFMHLTAYPNMMAMEKWDVHRDHCLDSIWQSLMCSADVSAISFIWDEGRGFTLPDARVTHTCRRWEDVRKW</sequence>
<dbReference type="Proteomes" id="UP000800036">
    <property type="component" value="Unassembled WGS sequence"/>
</dbReference>
<protein>
    <submittedName>
        <fullName evidence="3">Uncharacterized protein</fullName>
    </submittedName>
</protein>
<proteinExistence type="inferred from homology"/>
<comment type="pathway">
    <text evidence="1">Mycotoxin biosynthesis.</text>
</comment>
<evidence type="ECO:0000313" key="4">
    <source>
        <dbReference type="Proteomes" id="UP000800036"/>
    </source>
</evidence>
<dbReference type="PANTHER" id="PTHR33365:SF4">
    <property type="entry name" value="CYCLOCHLOROTINE BIOSYNTHESIS PROTEIN O"/>
    <property type="match status" value="1"/>
</dbReference>
<feature type="non-terminal residue" evidence="3">
    <location>
        <position position="1"/>
    </location>
</feature>
<gene>
    <name evidence="3" type="ORF">BU23DRAFT_374141</name>
</gene>
<keyword evidence="4" id="KW-1185">Reference proteome</keyword>
<dbReference type="EMBL" id="ML976727">
    <property type="protein sequence ID" value="KAF1967880.1"/>
    <property type="molecule type" value="Genomic_DNA"/>
</dbReference>
<name>A0A6A5UU19_9PLEO</name>
<dbReference type="InterPro" id="IPR021765">
    <property type="entry name" value="UstYa-like"/>
</dbReference>
<evidence type="ECO:0000313" key="3">
    <source>
        <dbReference type="EMBL" id="KAF1967880.1"/>
    </source>
</evidence>
<dbReference type="PANTHER" id="PTHR33365">
    <property type="entry name" value="YALI0B05434P"/>
    <property type="match status" value="1"/>
</dbReference>
<comment type="similarity">
    <text evidence="2">Belongs to the ustYa family.</text>
</comment>
<accession>A0A6A5UU19</accession>
<dbReference type="AlphaFoldDB" id="A0A6A5UU19"/>
<reference evidence="3" key="1">
    <citation type="journal article" date="2020" name="Stud. Mycol.">
        <title>101 Dothideomycetes genomes: a test case for predicting lifestyles and emergence of pathogens.</title>
        <authorList>
            <person name="Haridas S."/>
            <person name="Albert R."/>
            <person name="Binder M."/>
            <person name="Bloem J."/>
            <person name="Labutti K."/>
            <person name="Salamov A."/>
            <person name="Andreopoulos B."/>
            <person name="Baker S."/>
            <person name="Barry K."/>
            <person name="Bills G."/>
            <person name="Bluhm B."/>
            <person name="Cannon C."/>
            <person name="Castanera R."/>
            <person name="Culley D."/>
            <person name="Daum C."/>
            <person name="Ezra D."/>
            <person name="Gonzalez J."/>
            <person name="Henrissat B."/>
            <person name="Kuo A."/>
            <person name="Liang C."/>
            <person name="Lipzen A."/>
            <person name="Lutzoni F."/>
            <person name="Magnuson J."/>
            <person name="Mondo S."/>
            <person name="Nolan M."/>
            <person name="Ohm R."/>
            <person name="Pangilinan J."/>
            <person name="Park H.-J."/>
            <person name="Ramirez L."/>
            <person name="Alfaro M."/>
            <person name="Sun H."/>
            <person name="Tritt A."/>
            <person name="Yoshinaga Y."/>
            <person name="Zwiers L.-H."/>
            <person name="Turgeon B."/>
            <person name="Goodwin S."/>
            <person name="Spatafora J."/>
            <person name="Crous P."/>
            <person name="Grigoriev I."/>
        </authorList>
    </citation>
    <scope>NUCLEOTIDE SEQUENCE</scope>
    <source>
        <strain evidence="3">CBS 107.79</strain>
    </source>
</reference>
<evidence type="ECO:0000256" key="2">
    <source>
        <dbReference type="ARBA" id="ARBA00035112"/>
    </source>
</evidence>
<feature type="non-terminal residue" evidence="3">
    <location>
        <position position="158"/>
    </location>
</feature>
<dbReference type="OrthoDB" id="3769434at2759"/>
<dbReference type="Pfam" id="PF11807">
    <property type="entry name" value="UstYa"/>
    <property type="match status" value="1"/>
</dbReference>
<evidence type="ECO:0000256" key="1">
    <source>
        <dbReference type="ARBA" id="ARBA00004685"/>
    </source>
</evidence>